<dbReference type="AlphaFoldDB" id="W6ZAF8"/>
<evidence type="ECO:0000313" key="1">
    <source>
        <dbReference type="EMBL" id="EUC46778.1"/>
    </source>
</evidence>
<organism evidence="1 2">
    <name type="scientific">Bipolaris oryzae ATCC 44560</name>
    <dbReference type="NCBI Taxonomy" id="930090"/>
    <lineage>
        <taxon>Eukaryota</taxon>
        <taxon>Fungi</taxon>
        <taxon>Dikarya</taxon>
        <taxon>Ascomycota</taxon>
        <taxon>Pezizomycotina</taxon>
        <taxon>Dothideomycetes</taxon>
        <taxon>Pleosporomycetidae</taxon>
        <taxon>Pleosporales</taxon>
        <taxon>Pleosporineae</taxon>
        <taxon>Pleosporaceae</taxon>
        <taxon>Bipolaris</taxon>
    </lineage>
</organism>
<dbReference type="HOGENOM" id="CLU_1245146_0_0_1"/>
<dbReference type="KEGG" id="bor:COCMIDRAFT_25252"/>
<proteinExistence type="predicted"/>
<dbReference type="RefSeq" id="XP_007686695.1">
    <property type="nucleotide sequence ID" value="XM_007688505.1"/>
</dbReference>
<reference evidence="1 2" key="1">
    <citation type="journal article" date="2013" name="PLoS Genet.">
        <title>Comparative genome structure, secondary metabolite, and effector coding capacity across Cochliobolus pathogens.</title>
        <authorList>
            <person name="Condon B.J."/>
            <person name="Leng Y."/>
            <person name="Wu D."/>
            <person name="Bushley K.E."/>
            <person name="Ohm R.A."/>
            <person name="Otillar R."/>
            <person name="Martin J."/>
            <person name="Schackwitz W."/>
            <person name="Grimwood J."/>
            <person name="MohdZainudin N."/>
            <person name="Xue C."/>
            <person name="Wang R."/>
            <person name="Manning V.A."/>
            <person name="Dhillon B."/>
            <person name="Tu Z.J."/>
            <person name="Steffenson B.J."/>
            <person name="Salamov A."/>
            <person name="Sun H."/>
            <person name="Lowry S."/>
            <person name="LaButti K."/>
            <person name="Han J."/>
            <person name="Copeland A."/>
            <person name="Lindquist E."/>
            <person name="Barry K."/>
            <person name="Schmutz J."/>
            <person name="Baker S.E."/>
            <person name="Ciuffetti L.M."/>
            <person name="Grigoriev I.V."/>
            <person name="Zhong S."/>
            <person name="Turgeon B.G."/>
        </authorList>
    </citation>
    <scope>NUCLEOTIDE SEQUENCE [LARGE SCALE GENOMIC DNA]</scope>
    <source>
        <strain evidence="1 2">ATCC 44560</strain>
    </source>
</reference>
<accession>W6ZAF8</accession>
<protein>
    <submittedName>
        <fullName evidence="1">Uncharacterized protein</fullName>
    </submittedName>
</protein>
<dbReference type="GeneID" id="19120731"/>
<name>W6ZAF8_COCMI</name>
<dbReference type="EMBL" id="KI963961">
    <property type="protein sequence ID" value="EUC46778.1"/>
    <property type="molecule type" value="Genomic_DNA"/>
</dbReference>
<dbReference type="Proteomes" id="UP000054032">
    <property type="component" value="Unassembled WGS sequence"/>
</dbReference>
<evidence type="ECO:0000313" key="2">
    <source>
        <dbReference type="Proteomes" id="UP000054032"/>
    </source>
</evidence>
<keyword evidence="2" id="KW-1185">Reference proteome</keyword>
<gene>
    <name evidence="1" type="ORF">COCMIDRAFT_25252</name>
</gene>
<sequence length="222" mass="24108">MSSPAVAVAVAFPAACALSPWKKEEYDAGLFLAATACHRLDSPFPRLSHLTSLLVVCGERVAVQSATSTVYQAYKLLAASTDGRTDGRRACATSLQHSTGSHAHVLYSRAQQDWTGAVSSREEQASWFGAHACFDANSLEVWASWHRRCQPPMCPVGSGNRRRNFLDSASQASYRLSSSTRSNHAWSASLRDATCNMHRQISGFVCLADASPDCSSRCNHPR</sequence>